<evidence type="ECO:0000256" key="1">
    <source>
        <dbReference type="ARBA" id="ARBA00022737"/>
    </source>
</evidence>
<dbReference type="EMBL" id="HBHR01005852">
    <property type="protein sequence ID" value="CAD9860336.1"/>
    <property type="molecule type" value="Transcribed_RNA"/>
</dbReference>
<dbReference type="SUPFAM" id="SSF48403">
    <property type="entry name" value="Ankyrin repeat"/>
    <property type="match status" value="1"/>
</dbReference>
<dbReference type="InterPro" id="IPR036770">
    <property type="entry name" value="Ankyrin_rpt-contain_sf"/>
</dbReference>
<name>A0A7S2XV99_9STRA</name>
<feature type="repeat" description="ANK" evidence="3">
    <location>
        <begin position="106"/>
        <end position="138"/>
    </location>
</feature>
<dbReference type="Pfam" id="PF12796">
    <property type="entry name" value="Ank_2"/>
    <property type="match status" value="1"/>
</dbReference>
<dbReference type="PROSITE" id="PS50297">
    <property type="entry name" value="ANK_REP_REGION"/>
    <property type="match status" value="1"/>
</dbReference>
<reference evidence="4" key="1">
    <citation type="submission" date="2021-01" db="EMBL/GenBank/DDBJ databases">
        <authorList>
            <person name="Corre E."/>
            <person name="Pelletier E."/>
            <person name="Niang G."/>
            <person name="Scheremetjew M."/>
            <person name="Finn R."/>
            <person name="Kale V."/>
            <person name="Holt S."/>
            <person name="Cochrane G."/>
            <person name="Meng A."/>
            <person name="Brown T."/>
            <person name="Cohen L."/>
        </authorList>
    </citation>
    <scope>NUCLEOTIDE SEQUENCE</scope>
    <source>
        <strain evidence="4">CCMP1661</strain>
    </source>
</reference>
<keyword evidence="1" id="KW-0677">Repeat</keyword>
<dbReference type="SMART" id="SM00248">
    <property type="entry name" value="ANK"/>
    <property type="match status" value="2"/>
</dbReference>
<proteinExistence type="predicted"/>
<sequence>MASTKLDGERADYLHRAIARDESIIFQKEDAEIEKNRDHMLLVKWRPLLRHPLPVSEEKFANDRLMRRLNGLHPSKRALLAAAEGRAWCIEECYIKGCPIEVTNGEGYKPLHLAASLGHVEAVRVLLNIGVDPNDSTMTGFLPLALAVASNHTQCATLIREAGGVMQAPDPDQVQLLRILDVDIRQPPSRVIDLRCDVLKKPRYPWEL</sequence>
<dbReference type="PANTHER" id="PTHR24198">
    <property type="entry name" value="ANKYRIN REPEAT AND PROTEIN KINASE DOMAIN-CONTAINING PROTEIN"/>
    <property type="match status" value="1"/>
</dbReference>
<dbReference type="Gene3D" id="1.25.40.20">
    <property type="entry name" value="Ankyrin repeat-containing domain"/>
    <property type="match status" value="1"/>
</dbReference>
<dbReference type="PROSITE" id="PS50088">
    <property type="entry name" value="ANK_REPEAT"/>
    <property type="match status" value="1"/>
</dbReference>
<dbReference type="PANTHER" id="PTHR24198:SF165">
    <property type="entry name" value="ANKYRIN REPEAT-CONTAINING PROTEIN-RELATED"/>
    <property type="match status" value="1"/>
</dbReference>
<dbReference type="InterPro" id="IPR002110">
    <property type="entry name" value="Ankyrin_rpt"/>
</dbReference>
<gene>
    <name evidence="4" type="ORF">FJAP1339_LOCUS2857</name>
</gene>
<organism evidence="4">
    <name type="scientific">Fibrocapsa japonica</name>
    <dbReference type="NCBI Taxonomy" id="94617"/>
    <lineage>
        <taxon>Eukaryota</taxon>
        <taxon>Sar</taxon>
        <taxon>Stramenopiles</taxon>
        <taxon>Ochrophyta</taxon>
        <taxon>Raphidophyceae</taxon>
        <taxon>Chattonellales</taxon>
        <taxon>Chattonellaceae</taxon>
        <taxon>Fibrocapsa</taxon>
    </lineage>
</organism>
<evidence type="ECO:0000256" key="2">
    <source>
        <dbReference type="ARBA" id="ARBA00023043"/>
    </source>
</evidence>
<evidence type="ECO:0000256" key="3">
    <source>
        <dbReference type="PROSITE-ProRule" id="PRU00023"/>
    </source>
</evidence>
<protein>
    <submittedName>
        <fullName evidence="4">Uncharacterized protein</fullName>
    </submittedName>
</protein>
<evidence type="ECO:0000313" key="4">
    <source>
        <dbReference type="EMBL" id="CAD9860336.1"/>
    </source>
</evidence>
<dbReference type="AlphaFoldDB" id="A0A7S2XV99"/>
<keyword evidence="2 3" id="KW-0040">ANK repeat</keyword>
<accession>A0A7S2XV99</accession>